<dbReference type="Proteomes" id="UP000251995">
    <property type="component" value="Chromosome"/>
</dbReference>
<dbReference type="GO" id="GO:0051301">
    <property type="term" value="P:cell division"/>
    <property type="evidence" value="ECO:0007669"/>
    <property type="project" value="UniProtKB-KW"/>
</dbReference>
<evidence type="ECO:0000313" key="4">
    <source>
        <dbReference type="Proteomes" id="UP000251995"/>
    </source>
</evidence>
<name>A0A344UW12_9ACTN</name>
<dbReference type="AlphaFoldDB" id="A0A344UW12"/>
<accession>A0A344UW12</accession>
<keyword evidence="2" id="KW-1133">Transmembrane helix</keyword>
<keyword evidence="3" id="KW-0131">Cell cycle</keyword>
<dbReference type="Pfam" id="PF04977">
    <property type="entry name" value="DivIC"/>
    <property type="match status" value="1"/>
</dbReference>
<keyword evidence="2" id="KW-0812">Transmembrane</keyword>
<dbReference type="EMBL" id="CP025198">
    <property type="protein sequence ID" value="AXE39460.1"/>
    <property type="molecule type" value="Genomic_DNA"/>
</dbReference>
<evidence type="ECO:0000256" key="2">
    <source>
        <dbReference type="SAM" id="Phobius"/>
    </source>
</evidence>
<gene>
    <name evidence="3" type="primary">ftsL</name>
    <name evidence="3" type="ORF">JS278_02318</name>
</gene>
<organism evidence="3 4">
    <name type="scientific">Acidipropionibacterium virtanenii</name>
    <dbReference type="NCBI Taxonomy" id="2057246"/>
    <lineage>
        <taxon>Bacteria</taxon>
        <taxon>Bacillati</taxon>
        <taxon>Actinomycetota</taxon>
        <taxon>Actinomycetes</taxon>
        <taxon>Propionibacteriales</taxon>
        <taxon>Propionibacteriaceae</taxon>
        <taxon>Acidipropionibacterium</taxon>
    </lineage>
</organism>
<evidence type="ECO:0000256" key="1">
    <source>
        <dbReference type="SAM" id="MobiDB-lite"/>
    </source>
</evidence>
<feature type="transmembrane region" description="Helical" evidence="2">
    <location>
        <begin position="37"/>
        <end position="59"/>
    </location>
</feature>
<keyword evidence="2" id="KW-0472">Membrane</keyword>
<proteinExistence type="predicted"/>
<dbReference type="KEGG" id="acij:JS278_02318"/>
<keyword evidence="4" id="KW-1185">Reference proteome</keyword>
<keyword evidence="3" id="KW-0132">Cell division</keyword>
<dbReference type="InterPro" id="IPR007060">
    <property type="entry name" value="FtsL/DivIC"/>
</dbReference>
<reference evidence="3 4" key="1">
    <citation type="submission" date="2017-12" db="EMBL/GenBank/DDBJ databases">
        <title>The whole genome sequence of the Acidipropionibacterium virtanenii sp. nov. type strain JS278.</title>
        <authorList>
            <person name="Laine P."/>
            <person name="Deptula P."/>
            <person name="Varmanen P."/>
            <person name="Auvinen P."/>
        </authorList>
    </citation>
    <scope>NUCLEOTIDE SEQUENCE [LARGE SCALE GENOMIC DNA]</scope>
    <source>
        <strain evidence="3 4">JS278</strain>
    </source>
</reference>
<evidence type="ECO:0000313" key="3">
    <source>
        <dbReference type="EMBL" id="AXE39460.1"/>
    </source>
</evidence>
<feature type="region of interest" description="Disordered" evidence="1">
    <location>
        <begin position="1"/>
        <end position="25"/>
    </location>
</feature>
<protein>
    <submittedName>
        <fullName evidence="3">Cell division protein FtsL</fullName>
    </submittedName>
</protein>
<sequence length="168" mass="18497">MRGKEAPRKATAGRRPSARRTGWPFSRQNRFGLTSRALILAAAVAVVFVMITPSLGVYFNQKAELSRLTDQEAQQKKSIAGLQDELERWNDPNYVRAQARSQLGWVVPGETGYRVIGKDGRVLGGGVSLESSQDAATAGQQDSWWRKMIGSIKTADSPQRVVPSQTPR</sequence>